<evidence type="ECO:0000256" key="6">
    <source>
        <dbReference type="ARBA" id="ARBA00022729"/>
    </source>
</evidence>
<feature type="binding site" description="axial binding residue" evidence="9">
    <location>
        <position position="144"/>
    </location>
    <ligand>
        <name>heme</name>
        <dbReference type="ChEBI" id="CHEBI:30413"/>
    </ligand>
    <ligandPart>
        <name>Fe</name>
        <dbReference type="ChEBI" id="CHEBI:18248"/>
    </ligandPart>
</feature>
<feature type="region of interest" description="Disordered" evidence="10">
    <location>
        <begin position="538"/>
        <end position="563"/>
    </location>
</feature>
<keyword evidence="5" id="KW-0336">GPI-anchor</keyword>
<feature type="compositionally biased region" description="Gly residues" evidence="10">
    <location>
        <begin position="423"/>
        <end position="433"/>
    </location>
</feature>
<reference evidence="12" key="1">
    <citation type="journal article" date="2023" name="Mol. Phylogenet. Evol.">
        <title>Genome-scale phylogeny and comparative genomics of the fungal order Sordariales.</title>
        <authorList>
            <person name="Hensen N."/>
            <person name="Bonometti L."/>
            <person name="Westerberg I."/>
            <person name="Brannstrom I.O."/>
            <person name="Guillou S."/>
            <person name="Cros-Aarteil S."/>
            <person name="Calhoun S."/>
            <person name="Haridas S."/>
            <person name="Kuo A."/>
            <person name="Mondo S."/>
            <person name="Pangilinan J."/>
            <person name="Riley R."/>
            <person name="LaButti K."/>
            <person name="Andreopoulos B."/>
            <person name="Lipzen A."/>
            <person name="Chen C."/>
            <person name="Yan M."/>
            <person name="Daum C."/>
            <person name="Ng V."/>
            <person name="Clum A."/>
            <person name="Steindorff A."/>
            <person name="Ohm R.A."/>
            <person name="Martin F."/>
            <person name="Silar P."/>
            <person name="Natvig D.O."/>
            <person name="Lalanne C."/>
            <person name="Gautier V."/>
            <person name="Ament-Velasquez S.L."/>
            <person name="Kruys A."/>
            <person name="Hutchinson M.I."/>
            <person name="Powell A.J."/>
            <person name="Barry K."/>
            <person name="Miller A.N."/>
            <person name="Grigoriev I.V."/>
            <person name="Debuchy R."/>
            <person name="Gladieux P."/>
            <person name="Hiltunen Thoren M."/>
            <person name="Johannesson H."/>
        </authorList>
    </citation>
    <scope>NUCLEOTIDE SEQUENCE</scope>
    <source>
        <strain evidence="12">CBS 990.96</strain>
    </source>
</reference>
<keyword evidence="7 9" id="KW-1015">Disulfide bond</keyword>
<evidence type="ECO:0000256" key="2">
    <source>
        <dbReference type="ARBA" id="ARBA00004613"/>
    </source>
</evidence>
<evidence type="ECO:0000256" key="4">
    <source>
        <dbReference type="ARBA" id="ARBA00022525"/>
    </source>
</evidence>
<evidence type="ECO:0000256" key="7">
    <source>
        <dbReference type="ARBA" id="ARBA00023157"/>
    </source>
</evidence>
<dbReference type="Pfam" id="PF05730">
    <property type="entry name" value="CFEM"/>
    <property type="match status" value="1"/>
</dbReference>
<evidence type="ECO:0000259" key="11">
    <source>
        <dbReference type="PROSITE" id="PS52012"/>
    </source>
</evidence>
<dbReference type="InterPro" id="IPR008427">
    <property type="entry name" value="Extracellular_membr_CFEM_dom"/>
</dbReference>
<dbReference type="AlphaFoldDB" id="A0AAN7H6M8"/>
<keyword evidence="9" id="KW-0349">Heme</keyword>
<keyword evidence="9" id="KW-0408">Iron</keyword>
<keyword evidence="9" id="KW-0479">Metal-binding</keyword>
<feature type="compositionally biased region" description="Low complexity" evidence="10">
    <location>
        <begin position="554"/>
        <end position="563"/>
    </location>
</feature>
<keyword evidence="13" id="KW-1185">Reference proteome</keyword>
<dbReference type="GO" id="GO:0005576">
    <property type="term" value="C:extracellular region"/>
    <property type="evidence" value="ECO:0007669"/>
    <property type="project" value="UniProtKB-SubCell"/>
</dbReference>
<dbReference type="Proteomes" id="UP001301958">
    <property type="component" value="Unassembled WGS sequence"/>
</dbReference>
<evidence type="ECO:0000256" key="10">
    <source>
        <dbReference type="SAM" id="MobiDB-lite"/>
    </source>
</evidence>
<organism evidence="12 13">
    <name type="scientific">Podospora fimiseda</name>
    <dbReference type="NCBI Taxonomy" id="252190"/>
    <lineage>
        <taxon>Eukaryota</taxon>
        <taxon>Fungi</taxon>
        <taxon>Dikarya</taxon>
        <taxon>Ascomycota</taxon>
        <taxon>Pezizomycotina</taxon>
        <taxon>Sordariomycetes</taxon>
        <taxon>Sordariomycetidae</taxon>
        <taxon>Sordariales</taxon>
        <taxon>Podosporaceae</taxon>
        <taxon>Podospora</taxon>
    </lineage>
</organism>
<evidence type="ECO:0000256" key="3">
    <source>
        <dbReference type="ARBA" id="ARBA00010031"/>
    </source>
</evidence>
<dbReference type="PROSITE" id="PS52012">
    <property type="entry name" value="CFEM"/>
    <property type="match status" value="1"/>
</dbReference>
<reference evidence="12" key="2">
    <citation type="submission" date="2023-05" db="EMBL/GenBank/DDBJ databases">
        <authorList>
            <consortium name="Lawrence Berkeley National Laboratory"/>
            <person name="Steindorff A."/>
            <person name="Hensen N."/>
            <person name="Bonometti L."/>
            <person name="Westerberg I."/>
            <person name="Brannstrom I.O."/>
            <person name="Guillou S."/>
            <person name="Cros-Aarteil S."/>
            <person name="Calhoun S."/>
            <person name="Haridas S."/>
            <person name="Kuo A."/>
            <person name="Mondo S."/>
            <person name="Pangilinan J."/>
            <person name="Riley R."/>
            <person name="Labutti K."/>
            <person name="Andreopoulos B."/>
            <person name="Lipzen A."/>
            <person name="Chen C."/>
            <person name="Yanf M."/>
            <person name="Daum C."/>
            <person name="Ng V."/>
            <person name="Clum A."/>
            <person name="Ohm R."/>
            <person name="Martin F."/>
            <person name="Silar P."/>
            <person name="Natvig D."/>
            <person name="Lalanne C."/>
            <person name="Gautier V."/>
            <person name="Ament-Velasquez S.L."/>
            <person name="Kruys A."/>
            <person name="Hutchinson M.I."/>
            <person name="Powell A.J."/>
            <person name="Barry K."/>
            <person name="Miller A.N."/>
            <person name="Grigoriev I.V."/>
            <person name="Debuchy R."/>
            <person name="Gladieux P."/>
            <person name="Thoren M.H."/>
            <person name="Johannesson H."/>
        </authorList>
    </citation>
    <scope>NUCLEOTIDE SEQUENCE</scope>
    <source>
        <strain evidence="12">CBS 990.96</strain>
    </source>
</reference>
<accession>A0AAN7H6M8</accession>
<gene>
    <name evidence="12" type="ORF">QBC38DRAFT_70655</name>
</gene>
<keyword evidence="6" id="KW-0732">Signal</keyword>
<comment type="subcellular location">
    <subcellularLocation>
        <location evidence="1">Membrane</location>
        <topology evidence="1">Lipid-anchor</topology>
        <topology evidence="1">GPI-anchor</topology>
    </subcellularLocation>
    <subcellularLocation>
        <location evidence="2">Secreted</location>
    </subcellularLocation>
</comment>
<name>A0AAN7H6M8_9PEZI</name>
<proteinExistence type="inferred from homology"/>
<evidence type="ECO:0000256" key="1">
    <source>
        <dbReference type="ARBA" id="ARBA00004589"/>
    </source>
</evidence>
<sequence>MEVTAIHTMASRNGSGVSSLRYFLPDQICKLKSPSWFLPGTLRELGASPKNFRFISTVLVSPPLLFHQHHPAFNPSSALSLVLDVALFWIRDPNSFLVFIMRFTVFWSLALFSSLPSVRGDGVELPPCGQPCLQSALGCTNCPDIQCLCTRNPELQQLFQCIFTSCNAAEYSSAIKTVTEYCVNSTITDTVQQSVGNQSPNTNALVARSSPIHLDINLNMVPGHDVEPAISHNAVPMASTGGSTDDEPLGHETPIEMNISLNYDNKTPGGTPTSTNPNIHVEMLLSGTSITTEQAPVVANCPPTYPNDNHYPAVNPPGPFVSSGPPINPPGPFFSSGPPSGGNGGNNSPPRVITTTQAVTVTPVGGSTSFGAGGYNYGPGQGSGGSGSGAYGAGAGNGNGGNNGQVLTIVQTTTVCLNSGNGNNNGSGYGNGNRKGDDSSCPPQPVMSGPFVETVFIMGTPSPLAIVPPPPAVVTVTQMVAAPQPPPPPAPLAYPPPNSVAYFGAKVVGEPKITTSTDSFYTVTLTVPAGAQLNGQLPGVGSVSPASGNPDDCSGTGTASGSGVASIPAIPPSVWGGGGVRPTQVTASRATQDAPSLSVLFTAISLAFLQAVSLSF</sequence>
<keyword evidence="4" id="KW-0964">Secreted</keyword>
<keyword evidence="8" id="KW-0449">Lipoprotein</keyword>
<comment type="caution">
    <text evidence="9">Lacks conserved residue(s) required for the propagation of feature annotation.</text>
</comment>
<dbReference type="EMBL" id="MU865303">
    <property type="protein sequence ID" value="KAK4229969.1"/>
    <property type="molecule type" value="Genomic_DNA"/>
</dbReference>
<evidence type="ECO:0000313" key="12">
    <source>
        <dbReference type="EMBL" id="KAK4229969.1"/>
    </source>
</evidence>
<feature type="region of interest" description="Disordered" evidence="10">
    <location>
        <begin position="314"/>
        <end position="352"/>
    </location>
</feature>
<evidence type="ECO:0000256" key="5">
    <source>
        <dbReference type="ARBA" id="ARBA00022622"/>
    </source>
</evidence>
<evidence type="ECO:0000313" key="13">
    <source>
        <dbReference type="Proteomes" id="UP001301958"/>
    </source>
</evidence>
<feature type="domain" description="CFEM" evidence="11">
    <location>
        <begin position="101"/>
        <end position="209"/>
    </location>
</feature>
<dbReference type="GO" id="GO:0098552">
    <property type="term" value="C:side of membrane"/>
    <property type="evidence" value="ECO:0007669"/>
    <property type="project" value="UniProtKB-KW"/>
</dbReference>
<evidence type="ECO:0000256" key="9">
    <source>
        <dbReference type="PROSITE-ProRule" id="PRU01356"/>
    </source>
</evidence>
<dbReference type="SMART" id="SM00747">
    <property type="entry name" value="CFEM"/>
    <property type="match status" value="1"/>
</dbReference>
<dbReference type="GO" id="GO:0046872">
    <property type="term" value="F:metal ion binding"/>
    <property type="evidence" value="ECO:0007669"/>
    <property type="project" value="UniProtKB-UniRule"/>
</dbReference>
<keyword evidence="5" id="KW-0472">Membrane</keyword>
<feature type="region of interest" description="Disordered" evidence="10">
    <location>
        <begin position="421"/>
        <end position="444"/>
    </location>
</feature>
<protein>
    <recommendedName>
        <fullName evidence="11">CFEM domain-containing protein</fullName>
    </recommendedName>
</protein>
<evidence type="ECO:0000256" key="8">
    <source>
        <dbReference type="ARBA" id="ARBA00023288"/>
    </source>
</evidence>
<keyword evidence="5" id="KW-0325">Glycoprotein</keyword>
<comment type="caution">
    <text evidence="12">The sequence shown here is derived from an EMBL/GenBank/DDBJ whole genome shotgun (WGS) entry which is preliminary data.</text>
</comment>
<comment type="similarity">
    <text evidence="3">Belongs to the RBT5 family.</text>
</comment>
<feature type="disulfide bond" evidence="9">
    <location>
        <begin position="149"/>
        <end position="182"/>
    </location>
</feature>